<organism evidence="2 3">
    <name type="scientific">Stephanodiscus triporus</name>
    <dbReference type="NCBI Taxonomy" id="2934178"/>
    <lineage>
        <taxon>Eukaryota</taxon>
        <taxon>Sar</taxon>
        <taxon>Stramenopiles</taxon>
        <taxon>Ochrophyta</taxon>
        <taxon>Bacillariophyta</taxon>
        <taxon>Coscinodiscophyceae</taxon>
        <taxon>Thalassiosirophycidae</taxon>
        <taxon>Stephanodiscales</taxon>
        <taxon>Stephanodiscaceae</taxon>
        <taxon>Stephanodiscus</taxon>
    </lineage>
</organism>
<protein>
    <submittedName>
        <fullName evidence="2">Uncharacterized protein</fullName>
    </submittedName>
</protein>
<dbReference type="SUPFAM" id="SSF55144">
    <property type="entry name" value="LigT-like"/>
    <property type="match status" value="1"/>
</dbReference>
<accession>A0ABD3PYD4</accession>
<sequence length="432" mass="49066">MFYKTNTIDSLLAAFILTNRRQSLSRPGRPELQSISSTTSLNLSQGSSYPIGDTATPPPSSDKDWFEDGRESARQLRIELGLMSKYEDGDTAPPPPSSDKDFFEDGRESARQLKIEIGLMSKCDESSSGAGTKTNEINTCNDERSAELQDIEGKTMSQDVHFNIPSRKSHCMAICLVPPPSATKVWEKITAVRRECKDPGFFRWPPHANILYPFLEPVYNRDDDESKYDQQVKFKNEIAIHLSKAAMKCEPFNVTINSFGTFGGRQRGVLWAYPMSKYIQPRVDDEEPLFNLHRLLEQQFPICNEQRKTGAFHPHMTISHYTTNANALAAKVKIETGWESLSFRAHEFYLLERKGDDGQFKIAATITLGVDSEVEFHDPPIPFPAMPEVEEEWVNNERMAMKSRRKNGNKRTRSGRKGKELDALQNSRKEES</sequence>
<dbReference type="InterPro" id="IPR009097">
    <property type="entry name" value="Cyclic_Pdiesterase"/>
</dbReference>
<dbReference type="EMBL" id="JALLAZ020000542">
    <property type="protein sequence ID" value="KAL3792716.1"/>
    <property type="molecule type" value="Genomic_DNA"/>
</dbReference>
<dbReference type="Pfam" id="PF13563">
    <property type="entry name" value="2_5_RNA_ligase2"/>
    <property type="match status" value="1"/>
</dbReference>
<reference evidence="2 3" key="1">
    <citation type="submission" date="2024-10" db="EMBL/GenBank/DDBJ databases">
        <title>Updated reference genomes for cyclostephanoid diatoms.</title>
        <authorList>
            <person name="Roberts W.R."/>
            <person name="Alverson A.J."/>
        </authorList>
    </citation>
    <scope>NUCLEOTIDE SEQUENCE [LARGE SCALE GENOMIC DNA]</scope>
    <source>
        <strain evidence="2 3">AJA276-08</strain>
    </source>
</reference>
<feature type="region of interest" description="Disordered" evidence="1">
    <location>
        <begin position="23"/>
        <end position="69"/>
    </location>
</feature>
<feature type="compositionally biased region" description="Basic residues" evidence="1">
    <location>
        <begin position="401"/>
        <end position="416"/>
    </location>
</feature>
<evidence type="ECO:0000313" key="3">
    <source>
        <dbReference type="Proteomes" id="UP001530315"/>
    </source>
</evidence>
<name>A0ABD3PYD4_9STRA</name>
<feature type="compositionally biased region" description="Polar residues" evidence="1">
    <location>
        <begin position="33"/>
        <end position="48"/>
    </location>
</feature>
<dbReference type="PANTHER" id="PTHR37474:SF1">
    <property type="entry name" value="2'-5' RNA LIGASE FAMILY PROTEIN"/>
    <property type="match status" value="1"/>
</dbReference>
<proteinExistence type="predicted"/>
<evidence type="ECO:0000313" key="2">
    <source>
        <dbReference type="EMBL" id="KAL3792716.1"/>
    </source>
</evidence>
<evidence type="ECO:0000256" key="1">
    <source>
        <dbReference type="SAM" id="MobiDB-lite"/>
    </source>
</evidence>
<feature type="compositionally biased region" description="Basic and acidic residues" evidence="1">
    <location>
        <begin position="417"/>
        <end position="432"/>
    </location>
</feature>
<dbReference type="AlphaFoldDB" id="A0ABD3PYD4"/>
<dbReference type="Proteomes" id="UP001530315">
    <property type="component" value="Unassembled WGS sequence"/>
</dbReference>
<feature type="region of interest" description="Disordered" evidence="1">
    <location>
        <begin position="398"/>
        <end position="432"/>
    </location>
</feature>
<dbReference type="Gene3D" id="3.90.1140.10">
    <property type="entry name" value="Cyclic phosphodiesterase"/>
    <property type="match status" value="1"/>
</dbReference>
<dbReference type="PANTHER" id="PTHR37474">
    <property type="entry name" value="RNA LIGASE/CYCLIC NUCLEOTIDE PHOSPHODIESTERASE"/>
    <property type="match status" value="1"/>
</dbReference>
<comment type="caution">
    <text evidence="2">The sequence shown here is derived from an EMBL/GenBank/DDBJ whole genome shotgun (WGS) entry which is preliminary data.</text>
</comment>
<gene>
    <name evidence="2" type="ORF">ACHAW5_005821</name>
</gene>
<feature type="region of interest" description="Disordered" evidence="1">
    <location>
        <begin position="84"/>
        <end position="103"/>
    </location>
</feature>
<keyword evidence="3" id="KW-1185">Reference proteome</keyword>